<feature type="transmembrane region" description="Helical" evidence="10">
    <location>
        <begin position="133"/>
        <end position="156"/>
    </location>
</feature>
<protein>
    <recommendedName>
        <fullName evidence="3">histidine kinase</fullName>
        <ecNumber evidence="3">2.7.13.3</ecNumber>
    </recommendedName>
</protein>
<dbReference type="Pfam" id="PF00672">
    <property type="entry name" value="HAMP"/>
    <property type="match status" value="1"/>
</dbReference>
<dbReference type="InterPro" id="IPR005467">
    <property type="entry name" value="His_kinase_dom"/>
</dbReference>
<accession>K7ADC8</accession>
<dbReference type="Gene3D" id="6.10.340.10">
    <property type="match status" value="1"/>
</dbReference>
<dbReference type="CDD" id="cd00082">
    <property type="entry name" value="HisKA"/>
    <property type="match status" value="1"/>
</dbReference>
<evidence type="ECO:0000256" key="4">
    <source>
        <dbReference type="ARBA" id="ARBA00022475"/>
    </source>
</evidence>
<dbReference type="SMART" id="SM00304">
    <property type="entry name" value="HAMP"/>
    <property type="match status" value="1"/>
</dbReference>
<dbReference type="PANTHER" id="PTHR44936">
    <property type="entry name" value="SENSOR PROTEIN CREC"/>
    <property type="match status" value="1"/>
</dbReference>
<dbReference type="InterPro" id="IPR050980">
    <property type="entry name" value="2C_sensor_his_kinase"/>
</dbReference>
<dbReference type="GO" id="GO:0005886">
    <property type="term" value="C:plasma membrane"/>
    <property type="evidence" value="ECO:0007669"/>
    <property type="project" value="UniProtKB-SubCell"/>
</dbReference>
<evidence type="ECO:0000259" key="11">
    <source>
        <dbReference type="PROSITE" id="PS50109"/>
    </source>
</evidence>
<keyword evidence="10" id="KW-0812">Transmembrane</keyword>
<evidence type="ECO:0000256" key="8">
    <source>
        <dbReference type="ARBA" id="ARBA00022777"/>
    </source>
</evidence>
<evidence type="ECO:0000256" key="9">
    <source>
        <dbReference type="ARBA" id="ARBA00022840"/>
    </source>
</evidence>
<dbReference type="KEGG" id="gps:C427_4900"/>
<dbReference type="InterPro" id="IPR004358">
    <property type="entry name" value="Sig_transdc_His_kin-like_C"/>
</dbReference>
<dbReference type="PROSITE" id="PS50109">
    <property type="entry name" value="HIS_KIN"/>
    <property type="match status" value="1"/>
</dbReference>
<dbReference type="EC" id="2.7.13.3" evidence="3"/>
<evidence type="ECO:0000256" key="7">
    <source>
        <dbReference type="ARBA" id="ARBA00022741"/>
    </source>
</evidence>
<dbReference type="PRINTS" id="PR00344">
    <property type="entry name" value="BCTRLSENSOR"/>
</dbReference>
<gene>
    <name evidence="13" type="ORF">C427_4900</name>
</gene>
<proteinExistence type="predicted"/>
<dbReference type="SUPFAM" id="SSF55874">
    <property type="entry name" value="ATPase domain of HSP90 chaperone/DNA topoisomerase II/histidine kinase"/>
    <property type="match status" value="1"/>
</dbReference>
<dbReference type="PATRIC" id="fig|1129794.4.peg.4884"/>
<dbReference type="InterPro" id="IPR036097">
    <property type="entry name" value="HisK_dim/P_sf"/>
</dbReference>
<dbReference type="PANTHER" id="PTHR44936:SF10">
    <property type="entry name" value="SENSOR PROTEIN RSTB"/>
    <property type="match status" value="1"/>
</dbReference>
<evidence type="ECO:0000256" key="5">
    <source>
        <dbReference type="ARBA" id="ARBA00022553"/>
    </source>
</evidence>
<dbReference type="InterPro" id="IPR036890">
    <property type="entry name" value="HATPase_C_sf"/>
</dbReference>
<dbReference type="SUPFAM" id="SSF47384">
    <property type="entry name" value="Homodimeric domain of signal transducing histidine kinase"/>
    <property type="match status" value="1"/>
</dbReference>
<evidence type="ECO:0000256" key="10">
    <source>
        <dbReference type="SAM" id="Phobius"/>
    </source>
</evidence>
<evidence type="ECO:0000259" key="12">
    <source>
        <dbReference type="PROSITE" id="PS50885"/>
    </source>
</evidence>
<dbReference type="STRING" id="1129794.C427_4900"/>
<feature type="domain" description="HAMP" evidence="12">
    <location>
        <begin position="156"/>
        <end position="208"/>
    </location>
</feature>
<keyword evidence="14" id="KW-1185">Reference proteome</keyword>
<name>K7ADC8_9ALTE</name>
<dbReference type="RefSeq" id="WP_007643116.1">
    <property type="nucleotide sequence ID" value="NC_020514.1"/>
</dbReference>
<keyword evidence="9" id="KW-0067">ATP-binding</keyword>
<dbReference type="Gene3D" id="3.30.565.10">
    <property type="entry name" value="Histidine kinase-like ATPase, C-terminal domain"/>
    <property type="match status" value="1"/>
</dbReference>
<dbReference type="HOGENOM" id="CLU_000445_89_27_6"/>
<dbReference type="eggNOG" id="COG2770">
    <property type="taxonomic scope" value="Bacteria"/>
</dbReference>
<dbReference type="InterPro" id="IPR003594">
    <property type="entry name" value="HATPase_dom"/>
</dbReference>
<dbReference type="AlphaFoldDB" id="K7ADC8"/>
<evidence type="ECO:0000256" key="6">
    <source>
        <dbReference type="ARBA" id="ARBA00022679"/>
    </source>
</evidence>
<evidence type="ECO:0000256" key="2">
    <source>
        <dbReference type="ARBA" id="ARBA00004651"/>
    </source>
</evidence>
<dbReference type="GO" id="GO:0005524">
    <property type="term" value="F:ATP binding"/>
    <property type="evidence" value="ECO:0007669"/>
    <property type="project" value="UniProtKB-KW"/>
</dbReference>
<evidence type="ECO:0000313" key="14">
    <source>
        <dbReference type="Proteomes" id="UP000011864"/>
    </source>
</evidence>
<dbReference type="eggNOG" id="COG2205">
    <property type="taxonomic scope" value="Bacteria"/>
</dbReference>
<organism evidence="13 14">
    <name type="scientific">Paraglaciecola psychrophila 170</name>
    <dbReference type="NCBI Taxonomy" id="1129794"/>
    <lineage>
        <taxon>Bacteria</taxon>
        <taxon>Pseudomonadati</taxon>
        <taxon>Pseudomonadota</taxon>
        <taxon>Gammaproteobacteria</taxon>
        <taxon>Alteromonadales</taxon>
        <taxon>Alteromonadaceae</taxon>
        <taxon>Paraglaciecola</taxon>
    </lineage>
</organism>
<dbReference type="Pfam" id="PF00512">
    <property type="entry name" value="HisKA"/>
    <property type="match status" value="1"/>
</dbReference>
<keyword evidence="8" id="KW-0418">Kinase</keyword>
<keyword evidence="10" id="KW-0472">Membrane</keyword>
<dbReference type="SMART" id="SM00388">
    <property type="entry name" value="HisKA"/>
    <property type="match status" value="1"/>
</dbReference>
<keyword evidence="7" id="KW-0547">Nucleotide-binding</keyword>
<evidence type="ECO:0000256" key="1">
    <source>
        <dbReference type="ARBA" id="ARBA00000085"/>
    </source>
</evidence>
<dbReference type="SMART" id="SM00387">
    <property type="entry name" value="HATPase_c"/>
    <property type="match status" value="1"/>
</dbReference>
<comment type="subcellular location">
    <subcellularLocation>
        <location evidence="2">Cell membrane</location>
        <topology evidence="2">Multi-pass membrane protein</topology>
    </subcellularLocation>
</comment>
<dbReference type="Pfam" id="PF02518">
    <property type="entry name" value="HATPase_c"/>
    <property type="match status" value="1"/>
</dbReference>
<evidence type="ECO:0000313" key="13">
    <source>
        <dbReference type="EMBL" id="AGH46999.1"/>
    </source>
</evidence>
<dbReference type="InterPro" id="IPR003660">
    <property type="entry name" value="HAMP_dom"/>
</dbReference>
<sequence length="426" mass="47966">MKKLVLSLVIVMFTAIIFLGWSLDTLFNNYQVQQHSDEFSAYRKIVASLATTLDSVDDAHAFVKAWQRANPQQLNLIPMSEFPLPAELKQGFNQGLSLVLESAERITVNHIMPSQQQVLVMSIPQQGLQQDNLSLQMLLTTAFYLGILLFVGIWLYPLIKRLRLLSTAAKTFGAGDFTWRIPVSGTSYVADIENEFNRMAQKIETLIQDNKLLGNAVSHDLRTPLARLRFGIEALSETNKPEKQHKYIQHLSQDISEMERLVEVLLNYARLEQSLIKVDKVPVDFNQLMDECVYGIDGDDGKQIKWQPMGKITIDGEQNFLAMLINNLLSNAQQYASHVIQVSIVQTTQYIELVVEDDGLGIAQDKQLELLQPFTRGHNDSQKPGFGMGLAIVARIADWHHAQVAISHSEELGGAKFTVTFSRLNS</sequence>
<comment type="catalytic activity">
    <reaction evidence="1">
        <text>ATP + protein L-histidine = ADP + protein N-phospho-L-histidine.</text>
        <dbReference type="EC" id="2.7.13.3"/>
    </reaction>
</comment>
<dbReference type="GO" id="GO:0000155">
    <property type="term" value="F:phosphorelay sensor kinase activity"/>
    <property type="evidence" value="ECO:0007669"/>
    <property type="project" value="InterPro"/>
</dbReference>
<dbReference type="Proteomes" id="UP000011864">
    <property type="component" value="Chromosome"/>
</dbReference>
<keyword evidence="4" id="KW-1003">Cell membrane</keyword>
<dbReference type="CDD" id="cd06225">
    <property type="entry name" value="HAMP"/>
    <property type="match status" value="1"/>
</dbReference>
<keyword evidence="5" id="KW-0597">Phosphoprotein</keyword>
<feature type="domain" description="Histidine kinase" evidence="11">
    <location>
        <begin position="216"/>
        <end position="425"/>
    </location>
</feature>
<keyword evidence="10" id="KW-1133">Transmembrane helix</keyword>
<dbReference type="InterPro" id="IPR003661">
    <property type="entry name" value="HisK_dim/P_dom"/>
</dbReference>
<dbReference type="PROSITE" id="PS50885">
    <property type="entry name" value="HAMP"/>
    <property type="match status" value="1"/>
</dbReference>
<keyword evidence="6" id="KW-0808">Transferase</keyword>
<dbReference type="Gene3D" id="1.10.287.130">
    <property type="match status" value="1"/>
</dbReference>
<dbReference type="EMBL" id="CP003837">
    <property type="protein sequence ID" value="AGH46999.1"/>
    <property type="molecule type" value="Genomic_DNA"/>
</dbReference>
<evidence type="ECO:0000256" key="3">
    <source>
        <dbReference type="ARBA" id="ARBA00012438"/>
    </source>
</evidence>
<dbReference type="OrthoDB" id="9804645at2"/>
<reference evidence="13 14" key="1">
    <citation type="journal article" date="2013" name="Genome Announc.">
        <title>Complete Genome Sequence of Glaciecola psychrophila Strain 170T.</title>
        <authorList>
            <person name="Yin J."/>
            <person name="Chen J."/>
            <person name="Liu G."/>
            <person name="Yu Y."/>
            <person name="Song L."/>
            <person name="Wang X."/>
            <person name="Qu X."/>
        </authorList>
    </citation>
    <scope>NUCLEOTIDE SEQUENCE [LARGE SCALE GENOMIC DNA]</scope>
    <source>
        <strain evidence="13 14">170</strain>
    </source>
</reference>